<sequence length="340" mass="38661">AKIILDLKLNWPDLVIINGRPRHPQSQGLVERSNAVVQKMLGKWLETNKTLDWPNGLGPVMLAMNNSISQSTKKTPYEMVFGQSIRHDHEFWHQLHAQSSNESVLNEEDIPEALLDQFNLNYEIESTNTDCTSSNDGNSSNPVLSSTTQVNQRILDPSTTSHKRIRDEAEKCYINTAERQLNKYNRGLKKQKLYQINDIVGLKIADVDRTNTSASTLPCKIIQIIEKDDSSTMFYQVATLDGIIKELFLSIAFVDLSQTVAADLRQLITTNLPLSHLYRLVNFLQITNISTHVSVLAPVTPIGVHVKKMDQSAVQNVIVVKLLYVKINDHYFQYYVHRYL</sequence>
<evidence type="ECO:0000256" key="1">
    <source>
        <dbReference type="SAM" id="MobiDB-lite"/>
    </source>
</evidence>
<dbReference type="PROSITE" id="PS50994">
    <property type="entry name" value="INTEGRASE"/>
    <property type="match status" value="1"/>
</dbReference>
<protein>
    <recommendedName>
        <fullName evidence="2">Integrase catalytic domain-containing protein</fullName>
    </recommendedName>
</protein>
<dbReference type="InterPro" id="IPR036397">
    <property type="entry name" value="RNaseH_sf"/>
</dbReference>
<dbReference type="SUPFAM" id="SSF53098">
    <property type="entry name" value="Ribonuclease H-like"/>
    <property type="match status" value="1"/>
</dbReference>
<comment type="caution">
    <text evidence="3">The sequence shown here is derived from an EMBL/GenBank/DDBJ whole genome shotgun (WGS) entry which is preliminary data.</text>
</comment>
<evidence type="ECO:0000259" key="2">
    <source>
        <dbReference type="PROSITE" id="PS50994"/>
    </source>
</evidence>
<dbReference type="GO" id="GO:0015074">
    <property type="term" value="P:DNA integration"/>
    <property type="evidence" value="ECO:0007669"/>
    <property type="project" value="InterPro"/>
</dbReference>
<gene>
    <name evidence="3" type="ORF">TIS948_LOCUS4263</name>
</gene>
<dbReference type="InterPro" id="IPR012337">
    <property type="entry name" value="RNaseH-like_sf"/>
</dbReference>
<dbReference type="Proteomes" id="UP000663825">
    <property type="component" value="Unassembled WGS sequence"/>
</dbReference>
<dbReference type="EMBL" id="CAJNXB010000450">
    <property type="protein sequence ID" value="CAF3055518.1"/>
    <property type="molecule type" value="Genomic_DNA"/>
</dbReference>
<evidence type="ECO:0000313" key="3">
    <source>
        <dbReference type="EMBL" id="CAF3055518.1"/>
    </source>
</evidence>
<dbReference type="OrthoDB" id="2499658at2759"/>
<accession>A0A817LT46</accession>
<proteinExistence type="predicted"/>
<dbReference type="GO" id="GO:0003676">
    <property type="term" value="F:nucleic acid binding"/>
    <property type="evidence" value="ECO:0007669"/>
    <property type="project" value="InterPro"/>
</dbReference>
<feature type="non-terminal residue" evidence="3">
    <location>
        <position position="1"/>
    </location>
</feature>
<evidence type="ECO:0000313" key="4">
    <source>
        <dbReference type="Proteomes" id="UP000663825"/>
    </source>
</evidence>
<name>A0A817LT46_9BILA</name>
<feature type="region of interest" description="Disordered" evidence="1">
    <location>
        <begin position="129"/>
        <end position="148"/>
    </location>
</feature>
<dbReference type="AlphaFoldDB" id="A0A817LT46"/>
<dbReference type="InterPro" id="IPR001584">
    <property type="entry name" value="Integrase_cat-core"/>
</dbReference>
<feature type="domain" description="Integrase catalytic" evidence="2">
    <location>
        <begin position="1"/>
        <end position="84"/>
    </location>
</feature>
<reference evidence="3" key="1">
    <citation type="submission" date="2021-02" db="EMBL/GenBank/DDBJ databases">
        <authorList>
            <person name="Nowell W R."/>
        </authorList>
    </citation>
    <scope>NUCLEOTIDE SEQUENCE</scope>
</reference>
<organism evidence="3 4">
    <name type="scientific">Rotaria socialis</name>
    <dbReference type="NCBI Taxonomy" id="392032"/>
    <lineage>
        <taxon>Eukaryota</taxon>
        <taxon>Metazoa</taxon>
        <taxon>Spiralia</taxon>
        <taxon>Gnathifera</taxon>
        <taxon>Rotifera</taxon>
        <taxon>Eurotatoria</taxon>
        <taxon>Bdelloidea</taxon>
        <taxon>Philodinida</taxon>
        <taxon>Philodinidae</taxon>
        <taxon>Rotaria</taxon>
    </lineage>
</organism>
<dbReference type="Gene3D" id="3.30.420.10">
    <property type="entry name" value="Ribonuclease H-like superfamily/Ribonuclease H"/>
    <property type="match status" value="1"/>
</dbReference>